<dbReference type="EMBL" id="UINC01044009">
    <property type="protein sequence ID" value="SVB48854.1"/>
    <property type="molecule type" value="Genomic_DNA"/>
</dbReference>
<dbReference type="InterPro" id="IPR000917">
    <property type="entry name" value="Sulfatase_N"/>
</dbReference>
<dbReference type="Pfam" id="PF00884">
    <property type="entry name" value="Sulfatase"/>
    <property type="match status" value="1"/>
</dbReference>
<evidence type="ECO:0000256" key="5">
    <source>
        <dbReference type="ARBA" id="ARBA00022801"/>
    </source>
</evidence>
<dbReference type="InterPro" id="IPR017850">
    <property type="entry name" value="Alkaline_phosphatase_core_sf"/>
</dbReference>
<dbReference type="SUPFAM" id="SSF53649">
    <property type="entry name" value="Alkaline phosphatase-like"/>
    <property type="match status" value="1"/>
</dbReference>
<comment type="cofactor">
    <cofactor evidence="1">
        <name>Ca(2+)</name>
        <dbReference type="ChEBI" id="CHEBI:29108"/>
    </cofactor>
</comment>
<comment type="similarity">
    <text evidence="2">Belongs to the sulfatase family.</text>
</comment>
<evidence type="ECO:0000256" key="4">
    <source>
        <dbReference type="ARBA" id="ARBA00022729"/>
    </source>
</evidence>
<dbReference type="AlphaFoldDB" id="A0A382EFK3"/>
<accession>A0A382EFK3</accession>
<dbReference type="Gene3D" id="3.40.720.10">
    <property type="entry name" value="Alkaline Phosphatase, subunit A"/>
    <property type="match status" value="1"/>
</dbReference>
<evidence type="ECO:0000256" key="3">
    <source>
        <dbReference type="ARBA" id="ARBA00022723"/>
    </source>
</evidence>
<keyword evidence="6" id="KW-0106">Calcium</keyword>
<evidence type="ECO:0000313" key="8">
    <source>
        <dbReference type="EMBL" id="SVB48854.1"/>
    </source>
</evidence>
<feature type="non-terminal residue" evidence="8">
    <location>
        <position position="1"/>
    </location>
</feature>
<dbReference type="PANTHER" id="PTHR45953">
    <property type="entry name" value="IDURONATE 2-SULFATASE"/>
    <property type="match status" value="1"/>
</dbReference>
<dbReference type="CDD" id="cd16030">
    <property type="entry name" value="iduronate-2-sulfatase"/>
    <property type="match status" value="1"/>
</dbReference>
<feature type="domain" description="Sulfatase N-terminal" evidence="7">
    <location>
        <begin position="24"/>
        <end position="374"/>
    </location>
</feature>
<keyword evidence="3" id="KW-0479">Metal-binding</keyword>
<reference evidence="8" key="1">
    <citation type="submission" date="2018-05" db="EMBL/GenBank/DDBJ databases">
        <authorList>
            <person name="Lanie J.A."/>
            <person name="Ng W.-L."/>
            <person name="Kazmierczak K.M."/>
            <person name="Andrzejewski T.M."/>
            <person name="Davidsen T.M."/>
            <person name="Wayne K.J."/>
            <person name="Tettelin H."/>
            <person name="Glass J.I."/>
            <person name="Rusch D."/>
            <person name="Podicherti R."/>
            <person name="Tsui H.-C.T."/>
            <person name="Winkler M.E."/>
        </authorList>
    </citation>
    <scope>NUCLEOTIDE SEQUENCE</scope>
</reference>
<gene>
    <name evidence="8" type="ORF">METZ01_LOCUS201708</name>
</gene>
<keyword evidence="4" id="KW-0732">Signal</keyword>
<feature type="non-terminal residue" evidence="8">
    <location>
        <position position="450"/>
    </location>
</feature>
<evidence type="ECO:0000256" key="6">
    <source>
        <dbReference type="ARBA" id="ARBA00022837"/>
    </source>
</evidence>
<name>A0A382EFK3_9ZZZZ</name>
<organism evidence="8">
    <name type="scientific">marine metagenome</name>
    <dbReference type="NCBI Taxonomy" id="408172"/>
    <lineage>
        <taxon>unclassified sequences</taxon>
        <taxon>metagenomes</taxon>
        <taxon>ecological metagenomes</taxon>
    </lineage>
</organism>
<dbReference type="PANTHER" id="PTHR45953:SF1">
    <property type="entry name" value="IDURONATE 2-SULFATASE"/>
    <property type="match status" value="1"/>
</dbReference>
<dbReference type="GO" id="GO:0004423">
    <property type="term" value="F:iduronate-2-sulfatase activity"/>
    <property type="evidence" value="ECO:0007669"/>
    <property type="project" value="InterPro"/>
</dbReference>
<proteinExistence type="inferred from homology"/>
<dbReference type="GO" id="GO:0046872">
    <property type="term" value="F:metal ion binding"/>
    <property type="evidence" value="ECO:0007669"/>
    <property type="project" value="UniProtKB-KW"/>
</dbReference>
<evidence type="ECO:0000256" key="1">
    <source>
        <dbReference type="ARBA" id="ARBA00001913"/>
    </source>
</evidence>
<keyword evidence="5" id="KW-0378">Hydrolase</keyword>
<protein>
    <recommendedName>
        <fullName evidence="7">Sulfatase N-terminal domain-containing protein</fullName>
    </recommendedName>
</protein>
<sequence length="450" mass="49501">VTLRLIAILIGLLGGPAQALEKYNVLFIISDDLTSTALGCYGNKICKTPNIDRLATQGTRFTRAYCQATICGPSRASLMFGYYPYASKATGYTSGRKEVGADKDSWAQYFKKNGYHSARVSKVFHMGVPTDIGPGRAGADDPASWDEAYNSPGPESKTPGFGETLQNNPGGLKKGAAGGNRFSTVEADGDHLIHSDGKTAEKAVELIQKYKDMDKPFFLAVGFVRPHVPLVAPRKYFAPYPVDKIVLPPKIPGDWDDIPMNSANRRTSENWKMDLTQQKKVVRAYYASVSFMDAMTGKVLKALKETGQRDNTIVIFTSDHGYHLGEHDLWMKVSIHEESAKVPLIICVPGKKPALCHSLVELIDLYPTVSKLCGLKVPGNNQGKDISRLLDNPALKVRDAVLSSGKGRLLRTENWALLDYGKSGELYDMEKDPKQYNNLINDSKYAEVLS</sequence>
<dbReference type="GO" id="GO:0005737">
    <property type="term" value="C:cytoplasm"/>
    <property type="evidence" value="ECO:0007669"/>
    <property type="project" value="TreeGrafter"/>
</dbReference>
<dbReference type="InterPro" id="IPR035874">
    <property type="entry name" value="IDS"/>
</dbReference>
<evidence type="ECO:0000256" key="2">
    <source>
        <dbReference type="ARBA" id="ARBA00008779"/>
    </source>
</evidence>
<evidence type="ECO:0000259" key="7">
    <source>
        <dbReference type="Pfam" id="PF00884"/>
    </source>
</evidence>